<evidence type="ECO:0000256" key="14">
    <source>
        <dbReference type="ARBA" id="ARBA00049129"/>
    </source>
</evidence>
<feature type="compositionally biased region" description="Basic and acidic residues" evidence="17">
    <location>
        <begin position="1019"/>
        <end position="1031"/>
    </location>
</feature>
<evidence type="ECO:0000256" key="11">
    <source>
        <dbReference type="ARBA" id="ARBA00023242"/>
    </source>
</evidence>
<keyword evidence="4" id="KW-0808">Transferase</keyword>
<dbReference type="InterPro" id="IPR001965">
    <property type="entry name" value="Znf_PHD"/>
</dbReference>
<dbReference type="PANTHER" id="PTHR45814:SF2">
    <property type="entry name" value="HISTONE-LYSINE N-METHYLTRANSFERASE SETD1"/>
    <property type="match status" value="1"/>
</dbReference>
<sequence length="1564" mass="174432">MKSTRSSSVGGSASRRRSTTSERRNNNEQTPTLRRSSRDRDAASPASPKSLRSRRRATSAEESLSIIRTPTPIRRDHAEGRRSRNNRHPPKMVSGTTGDIGSGSGSDVLVADMEGTLVRVHLTVNGSRSSSEQQGTTTKKHAPTFLGQDGNLFNCMVCREFGDVVCCDGCPHVYHPHCIPVGSPSRISLDNDEDPWFCPACIDKQTQTTTTTTPLKKDEGENNHHHHHRPPSSAEQGSNTTTNTRRTIKYRCQECQQTRPDLALQPCNVCSVHIHHPPCRGSPSPSEATAVLCSSCRAEAALNEEELELHAKKKSRRSRIIVGEEAPIRADPDVASRPRRRTRSIDAAEEGYTPPDAAADNDDDDEDAIDLRGLSAQSAQKRKRPVVANDTAAAHHDDDETPTKSEKKKSKKRKKRKRDSDAHLPPLEESSSLTTTEVVVEQPTTTNNTDADPLNPLEDGTQPQPQPQMRGPPTSATPAFHFYLVEQRPKIEKVLSRKHRYFNRLPKGSERNALIAKEAAMQWVKLSSVDQKRYINLSMRDYENRIIAWKEEKNIRDMMMANSTSTGTTDETTGEQQQQQPLEEADDDVDKPHDDSILTYEMHQRLYWGTSVGSKPYKPEPDQSHNRVLLDLLRDMRFHPLPMLSACRNSKHNSSPDDTQKVSIRHFDVQGPIATSVGDECLGCSRGWPHFCPVLQRRLPSIEQRSKLQPAASALISTRVGLGLRPRLERVETEEENEDEETDNNTKAEFLTWRDAPHANDLRNVRFVPSGSLTDPTSRGDDIVEFVEEVVAMKIPEPPRPSVMKGKPTDSTPKKTIARGTLPTRHRKSLDGTDAIETASYETINKCGRCRTIIMTESGCVQCRRAQLVINMSKRQPPPQAEQHQPNESSRQKVDKANLLKVQTGMLGRVITKESIGESLGESDRVISNAILKERFTPCAILPSTTALAPSRPVASATENTTSIDARTVENYGFSVGTTPADSLSTPSSKSVDPQTGTEDRARNSRRSAGQHSSFESGDADRQALAKQQREQTDKIHKQTLSIACYGILLALIRRDPLLLFAQPVTAEGYAAIVKKPMDFSKIRSNVLANSYTSLGAFVADARLLCDNALIFNPPGSIYWKTAKELLDVLMLMQKRASRWITAIKNANASYWRKIPKKRKRGPGEGDMDTASEVLGGDPFKQLRQTWPEAVDMYENSDWFKSLLTADFTRTRENETAFYGALAVRRAAKAAEVCLAPYTDTGGVYSAVVKRSADDDEELRQVVDSKVAKVIRPIELREIATGREETVVRLMRKVQSRRLERRIGSENGCARCDGMGFDPEMKAVMNADVRWGRSKKKGDGDPDARVAASRMHLTTGLASANTRDRIAKIGELSAEDRLNSINGMCVSLRGSKTHGLGLYAEQHFRKGDVVAEYVGECVSLAVADAREKMYREMRIQDYQFRLDDSQIIDATLKGGLGRYINHSCKPNCVTKVCMGKPPNERLRRVIILAQRDIEPREELSYDYQFPLELNLSARIPCNCQSDVCRGFMNWDLPEKGANTGAIRTQKRGANMRDRIRRLGRPLKK</sequence>
<dbReference type="Gene3D" id="3.30.40.10">
    <property type="entry name" value="Zinc/RING finger domain, C3HC4 (zinc finger)"/>
    <property type="match status" value="1"/>
</dbReference>
<feature type="compositionally biased region" description="Low complexity" evidence="17">
    <location>
        <begin position="563"/>
        <end position="580"/>
    </location>
</feature>
<dbReference type="Gene3D" id="2.170.270.10">
    <property type="entry name" value="SET domain"/>
    <property type="match status" value="1"/>
</dbReference>
<keyword evidence="9" id="KW-0156">Chromatin regulator</keyword>
<feature type="compositionally biased region" description="Basic and acidic residues" evidence="17">
    <location>
        <begin position="393"/>
        <end position="405"/>
    </location>
</feature>
<comment type="catalytic activity">
    <reaction evidence="14">
        <text>N(6),N(6)-dimethyl-L-lysyl(4)-[histone H3] + S-adenosyl-L-methionine = N(6),N(6),N(6)-trimethyl-L-lysyl(4)-[histone H3] + S-adenosyl-L-homocysteine + H(+)</text>
        <dbReference type="Rhea" id="RHEA:60272"/>
        <dbReference type="Rhea" id="RHEA-COMP:15537"/>
        <dbReference type="Rhea" id="RHEA-COMP:15540"/>
        <dbReference type="ChEBI" id="CHEBI:15378"/>
        <dbReference type="ChEBI" id="CHEBI:57856"/>
        <dbReference type="ChEBI" id="CHEBI:59789"/>
        <dbReference type="ChEBI" id="CHEBI:61961"/>
        <dbReference type="ChEBI" id="CHEBI:61976"/>
    </reaction>
</comment>
<organism evidence="22 23">
    <name type="scientific">Seminavis robusta</name>
    <dbReference type="NCBI Taxonomy" id="568900"/>
    <lineage>
        <taxon>Eukaryota</taxon>
        <taxon>Sar</taxon>
        <taxon>Stramenopiles</taxon>
        <taxon>Ochrophyta</taxon>
        <taxon>Bacillariophyta</taxon>
        <taxon>Bacillariophyceae</taxon>
        <taxon>Bacillariophycidae</taxon>
        <taxon>Naviculales</taxon>
        <taxon>Naviculaceae</taxon>
        <taxon>Seminavis</taxon>
    </lineage>
</organism>
<feature type="domain" description="Bromo" evidence="18">
    <location>
        <begin position="1070"/>
        <end position="1120"/>
    </location>
</feature>
<dbReference type="InterPro" id="IPR036427">
    <property type="entry name" value="Bromodomain-like_sf"/>
</dbReference>
<dbReference type="InterPro" id="IPR019787">
    <property type="entry name" value="Znf_PHD-finger"/>
</dbReference>
<dbReference type="SMART" id="SM00317">
    <property type="entry name" value="SET"/>
    <property type="match status" value="1"/>
</dbReference>
<protein>
    <recommendedName>
        <fullName evidence="2">[histone H3]-lysine(4) N-trimethyltransferase</fullName>
        <ecNumber evidence="2">2.1.1.354</ecNumber>
    </recommendedName>
</protein>
<dbReference type="InterPro" id="IPR019786">
    <property type="entry name" value="Zinc_finger_PHD-type_CS"/>
</dbReference>
<feature type="compositionally biased region" description="Polar residues" evidence="17">
    <location>
        <begin position="976"/>
        <end position="997"/>
    </location>
</feature>
<dbReference type="SMART" id="SM00249">
    <property type="entry name" value="PHD"/>
    <property type="match status" value="2"/>
</dbReference>
<dbReference type="EC" id="2.1.1.354" evidence="2"/>
<feature type="compositionally biased region" description="Basic residues" evidence="17">
    <location>
        <begin position="406"/>
        <end position="417"/>
    </location>
</feature>
<dbReference type="InterPro" id="IPR003616">
    <property type="entry name" value="Post-SET_dom"/>
</dbReference>
<evidence type="ECO:0000256" key="3">
    <source>
        <dbReference type="ARBA" id="ARBA00022603"/>
    </source>
</evidence>
<keyword evidence="3" id="KW-0489">Methyltransferase</keyword>
<name>A0A9N8EZN2_9STRA</name>
<evidence type="ECO:0000256" key="15">
    <source>
        <dbReference type="PROSITE-ProRule" id="PRU00035"/>
    </source>
</evidence>
<evidence type="ECO:0000256" key="7">
    <source>
        <dbReference type="ARBA" id="ARBA00022771"/>
    </source>
</evidence>
<reference evidence="22" key="1">
    <citation type="submission" date="2020-06" db="EMBL/GenBank/DDBJ databases">
        <authorList>
            <consortium name="Plant Systems Biology data submission"/>
        </authorList>
    </citation>
    <scope>NUCLEOTIDE SEQUENCE</scope>
    <source>
        <strain evidence="22">D6</strain>
    </source>
</reference>
<feature type="compositionally biased region" description="Acidic residues" evidence="17">
    <location>
        <begin position="359"/>
        <end position="368"/>
    </location>
</feature>
<dbReference type="SMART" id="SM00297">
    <property type="entry name" value="BROMO"/>
    <property type="match status" value="1"/>
</dbReference>
<dbReference type="Gene3D" id="1.20.920.10">
    <property type="entry name" value="Bromodomain-like"/>
    <property type="match status" value="1"/>
</dbReference>
<feature type="compositionally biased region" description="Polar residues" evidence="17">
    <location>
        <begin position="233"/>
        <end position="243"/>
    </location>
</feature>
<dbReference type="PROSITE" id="PS01359">
    <property type="entry name" value="ZF_PHD_1"/>
    <property type="match status" value="1"/>
</dbReference>
<dbReference type="InterPro" id="IPR044570">
    <property type="entry name" value="Set1-like"/>
</dbReference>
<dbReference type="Pfam" id="PF00628">
    <property type="entry name" value="PHD"/>
    <property type="match status" value="1"/>
</dbReference>
<comment type="catalytic activity">
    <reaction evidence="13">
        <text>N(6)-methyl-L-lysyl(4)-[histone H3] + S-adenosyl-L-methionine = N(6),N(6)-dimethyl-L-lysyl(4)-[histone H3] + S-adenosyl-L-homocysteine + H(+)</text>
        <dbReference type="Rhea" id="RHEA:60268"/>
        <dbReference type="Rhea" id="RHEA-COMP:15540"/>
        <dbReference type="Rhea" id="RHEA-COMP:15543"/>
        <dbReference type="ChEBI" id="CHEBI:15378"/>
        <dbReference type="ChEBI" id="CHEBI:57856"/>
        <dbReference type="ChEBI" id="CHEBI:59789"/>
        <dbReference type="ChEBI" id="CHEBI:61929"/>
        <dbReference type="ChEBI" id="CHEBI:61976"/>
    </reaction>
</comment>
<keyword evidence="5" id="KW-0949">S-adenosyl-L-methionine</keyword>
<feature type="region of interest" description="Disordered" evidence="17">
    <location>
        <begin position="331"/>
        <end position="477"/>
    </location>
</feature>
<dbReference type="GO" id="GO:0048188">
    <property type="term" value="C:Set1C/COMPASS complex"/>
    <property type="evidence" value="ECO:0007669"/>
    <property type="project" value="TreeGrafter"/>
</dbReference>
<evidence type="ECO:0000256" key="1">
    <source>
        <dbReference type="ARBA" id="ARBA00004123"/>
    </source>
</evidence>
<evidence type="ECO:0000256" key="8">
    <source>
        <dbReference type="ARBA" id="ARBA00022833"/>
    </source>
</evidence>
<feature type="region of interest" description="Disordered" evidence="17">
    <location>
        <begin position="797"/>
        <end position="817"/>
    </location>
</feature>
<dbReference type="InterPro" id="IPR013083">
    <property type="entry name" value="Znf_RING/FYVE/PHD"/>
</dbReference>
<feature type="region of interest" description="Disordered" evidence="17">
    <location>
        <begin position="563"/>
        <end position="592"/>
    </location>
</feature>
<dbReference type="EMBL" id="CAICTM010002773">
    <property type="protein sequence ID" value="CAB9530181.1"/>
    <property type="molecule type" value="Genomic_DNA"/>
</dbReference>
<dbReference type="PROSITE" id="PS50016">
    <property type="entry name" value="ZF_PHD_2"/>
    <property type="match status" value="1"/>
</dbReference>
<dbReference type="SUPFAM" id="SSF47370">
    <property type="entry name" value="Bromodomain"/>
    <property type="match status" value="1"/>
</dbReference>
<evidence type="ECO:0000256" key="5">
    <source>
        <dbReference type="ARBA" id="ARBA00022691"/>
    </source>
</evidence>
<dbReference type="PROSITE" id="PS50014">
    <property type="entry name" value="BROMODOMAIN_2"/>
    <property type="match status" value="1"/>
</dbReference>
<feature type="region of interest" description="Disordered" evidence="17">
    <location>
        <begin position="1"/>
        <end position="105"/>
    </location>
</feature>
<dbReference type="Pfam" id="PF00856">
    <property type="entry name" value="SET"/>
    <property type="match status" value="1"/>
</dbReference>
<dbReference type="SUPFAM" id="SSF57903">
    <property type="entry name" value="FYVE/PHD zinc finger"/>
    <property type="match status" value="1"/>
</dbReference>
<evidence type="ECO:0000256" key="4">
    <source>
        <dbReference type="ARBA" id="ARBA00022679"/>
    </source>
</evidence>
<keyword evidence="23" id="KW-1185">Reference proteome</keyword>
<dbReference type="InterPro" id="IPR001487">
    <property type="entry name" value="Bromodomain"/>
</dbReference>
<dbReference type="OrthoDB" id="308383at2759"/>
<feature type="compositionally biased region" description="Low complexity" evidence="17">
    <location>
        <begin position="1"/>
        <end position="13"/>
    </location>
</feature>
<dbReference type="Proteomes" id="UP001153069">
    <property type="component" value="Unassembled WGS sequence"/>
</dbReference>
<dbReference type="InterPro" id="IPR011011">
    <property type="entry name" value="Znf_FYVE_PHD"/>
</dbReference>
<feature type="region of interest" description="Disordered" evidence="17">
    <location>
        <begin position="975"/>
        <end position="1031"/>
    </location>
</feature>
<gene>
    <name evidence="22" type="ORF">SEMRO_2775_G336830.1</name>
</gene>
<feature type="region of interest" description="Disordered" evidence="17">
    <location>
        <begin position="209"/>
        <end position="243"/>
    </location>
</feature>
<dbReference type="PROSITE" id="PS50868">
    <property type="entry name" value="POST_SET"/>
    <property type="match status" value="1"/>
</dbReference>
<dbReference type="PRINTS" id="PR00503">
    <property type="entry name" value="BROMODOMAIN"/>
</dbReference>
<evidence type="ECO:0000259" key="18">
    <source>
        <dbReference type="PROSITE" id="PS50014"/>
    </source>
</evidence>
<dbReference type="PANTHER" id="PTHR45814">
    <property type="entry name" value="HISTONE-LYSINE N-METHYLTRANSFERASE SETD1"/>
    <property type="match status" value="1"/>
</dbReference>
<dbReference type="Pfam" id="PF00439">
    <property type="entry name" value="Bromodomain"/>
    <property type="match status" value="1"/>
</dbReference>
<evidence type="ECO:0000256" key="9">
    <source>
        <dbReference type="ARBA" id="ARBA00022853"/>
    </source>
</evidence>
<dbReference type="SUPFAM" id="SSF82199">
    <property type="entry name" value="SET domain"/>
    <property type="match status" value="1"/>
</dbReference>
<evidence type="ECO:0000256" key="6">
    <source>
        <dbReference type="ARBA" id="ARBA00022723"/>
    </source>
</evidence>
<keyword evidence="10 15" id="KW-0103">Bromodomain</keyword>
<feature type="domain" description="SET" evidence="20">
    <location>
        <begin position="1386"/>
        <end position="1504"/>
    </location>
</feature>
<dbReference type="GO" id="GO:0032259">
    <property type="term" value="P:methylation"/>
    <property type="evidence" value="ECO:0007669"/>
    <property type="project" value="UniProtKB-KW"/>
</dbReference>
<keyword evidence="11" id="KW-0539">Nucleus</keyword>
<comment type="caution">
    <text evidence="22">The sequence shown here is derived from an EMBL/GenBank/DDBJ whole genome shotgun (WGS) entry which is preliminary data.</text>
</comment>
<feature type="domain" description="Post-SET" evidence="21">
    <location>
        <begin position="1513"/>
        <end position="1529"/>
    </location>
</feature>
<keyword evidence="6" id="KW-0479">Metal-binding</keyword>
<dbReference type="GO" id="GO:0008270">
    <property type="term" value="F:zinc ion binding"/>
    <property type="evidence" value="ECO:0007669"/>
    <property type="project" value="UniProtKB-KW"/>
</dbReference>
<comment type="subcellular location">
    <subcellularLocation>
        <location evidence="1">Nucleus</location>
    </subcellularLocation>
</comment>
<feature type="compositionally biased region" description="Basic and acidic residues" evidence="17">
    <location>
        <begin position="73"/>
        <end position="82"/>
    </location>
</feature>
<dbReference type="InterPro" id="IPR001214">
    <property type="entry name" value="SET_dom"/>
</dbReference>
<evidence type="ECO:0000256" key="2">
    <source>
        <dbReference type="ARBA" id="ARBA00012182"/>
    </source>
</evidence>
<evidence type="ECO:0000256" key="13">
    <source>
        <dbReference type="ARBA" id="ARBA00047583"/>
    </source>
</evidence>
<feature type="compositionally biased region" description="Low complexity" evidence="17">
    <location>
        <begin position="434"/>
        <end position="449"/>
    </location>
</feature>
<evidence type="ECO:0000256" key="12">
    <source>
        <dbReference type="ARBA" id="ARBA00047571"/>
    </source>
</evidence>
<proteinExistence type="predicted"/>
<evidence type="ECO:0000313" key="23">
    <source>
        <dbReference type="Proteomes" id="UP001153069"/>
    </source>
</evidence>
<comment type="catalytic activity">
    <reaction evidence="12">
        <text>L-lysyl(4)-[histone H3] + 3 S-adenosyl-L-methionine = N(6),N(6),N(6)-trimethyl-L-lysyl(4)-[histone H3] + 3 S-adenosyl-L-homocysteine + 3 H(+)</text>
        <dbReference type="Rhea" id="RHEA:60260"/>
        <dbReference type="Rhea" id="RHEA-COMP:15537"/>
        <dbReference type="Rhea" id="RHEA-COMP:15547"/>
        <dbReference type="ChEBI" id="CHEBI:15378"/>
        <dbReference type="ChEBI" id="CHEBI:29969"/>
        <dbReference type="ChEBI" id="CHEBI:57856"/>
        <dbReference type="ChEBI" id="CHEBI:59789"/>
        <dbReference type="ChEBI" id="CHEBI:61961"/>
        <dbReference type="EC" id="2.1.1.354"/>
    </reaction>
</comment>
<evidence type="ECO:0000256" key="17">
    <source>
        <dbReference type="SAM" id="MobiDB-lite"/>
    </source>
</evidence>
<evidence type="ECO:0000256" key="10">
    <source>
        <dbReference type="ARBA" id="ARBA00023117"/>
    </source>
</evidence>
<accession>A0A9N8EZN2</accession>
<feature type="domain" description="PHD-type" evidence="19">
    <location>
        <begin position="152"/>
        <end position="204"/>
    </location>
</feature>
<feature type="region of interest" description="Disordered" evidence="17">
    <location>
        <begin position="875"/>
        <end position="894"/>
    </location>
</feature>
<dbReference type="GO" id="GO:0140999">
    <property type="term" value="F:histone H3K4 trimethyltransferase activity"/>
    <property type="evidence" value="ECO:0007669"/>
    <property type="project" value="UniProtKB-EC"/>
</dbReference>
<evidence type="ECO:0000259" key="19">
    <source>
        <dbReference type="PROSITE" id="PS50016"/>
    </source>
</evidence>
<evidence type="ECO:0000259" key="20">
    <source>
        <dbReference type="PROSITE" id="PS50280"/>
    </source>
</evidence>
<keyword evidence="7 16" id="KW-0863">Zinc-finger</keyword>
<evidence type="ECO:0000256" key="16">
    <source>
        <dbReference type="PROSITE-ProRule" id="PRU00146"/>
    </source>
</evidence>
<keyword evidence="8" id="KW-0862">Zinc</keyword>
<feature type="compositionally biased region" description="Polar residues" evidence="17">
    <location>
        <begin position="1007"/>
        <end position="1016"/>
    </location>
</feature>
<evidence type="ECO:0000259" key="21">
    <source>
        <dbReference type="PROSITE" id="PS50868"/>
    </source>
</evidence>
<dbReference type="PROSITE" id="PS50280">
    <property type="entry name" value="SET"/>
    <property type="match status" value="1"/>
</dbReference>
<evidence type="ECO:0000313" key="22">
    <source>
        <dbReference type="EMBL" id="CAB9530181.1"/>
    </source>
</evidence>
<dbReference type="InterPro" id="IPR046341">
    <property type="entry name" value="SET_dom_sf"/>
</dbReference>